<accession>A0AA37WP00</accession>
<gene>
    <name evidence="2" type="ORF">GCM10007877_23930</name>
</gene>
<keyword evidence="3" id="KW-1185">Reference proteome</keyword>
<protein>
    <recommendedName>
        <fullName evidence="1">DUF2489 domain-containing protein</fullName>
    </recommendedName>
</protein>
<name>A0AA37WP00_9GAMM</name>
<evidence type="ECO:0000259" key="1">
    <source>
        <dbReference type="Pfam" id="PF10675"/>
    </source>
</evidence>
<dbReference type="RefSeq" id="WP_232595334.1">
    <property type="nucleotide sequence ID" value="NZ_BSPD01000057.1"/>
</dbReference>
<organism evidence="2 3">
    <name type="scientific">Marinibactrum halimedae</name>
    <dbReference type="NCBI Taxonomy" id="1444977"/>
    <lineage>
        <taxon>Bacteria</taxon>
        <taxon>Pseudomonadati</taxon>
        <taxon>Pseudomonadota</taxon>
        <taxon>Gammaproteobacteria</taxon>
        <taxon>Cellvibrionales</taxon>
        <taxon>Cellvibrionaceae</taxon>
        <taxon>Marinibactrum</taxon>
    </lineage>
</organism>
<evidence type="ECO:0000313" key="3">
    <source>
        <dbReference type="Proteomes" id="UP001156870"/>
    </source>
</evidence>
<comment type="caution">
    <text evidence="2">The sequence shown here is derived from an EMBL/GenBank/DDBJ whole genome shotgun (WGS) entry which is preliminary data.</text>
</comment>
<dbReference type="InterPro" id="IPR019617">
    <property type="entry name" value="DUF2489"/>
</dbReference>
<feature type="domain" description="DUF2489" evidence="1">
    <location>
        <begin position="17"/>
        <end position="145"/>
    </location>
</feature>
<sequence length="150" mass="17553">MIWLIVVAIMVVAVLSAVAAYYLWRVRQLRKSQHKSVTEHTAAYEKERQKRINSIHILAQGVLDDQLTMTEAAIRIGVLLDSLGVDESVRERYRVFYQLAEKTAHIPILENWKKLSSKEQRRFTKEREVLEAQFHDFIRQAAKNIRSDSF</sequence>
<dbReference type="AlphaFoldDB" id="A0AA37WP00"/>
<dbReference type="EMBL" id="BSPD01000057">
    <property type="protein sequence ID" value="GLS26676.1"/>
    <property type="molecule type" value="Genomic_DNA"/>
</dbReference>
<reference evidence="2 3" key="1">
    <citation type="journal article" date="2014" name="Int. J. Syst. Evol. Microbiol.">
        <title>Complete genome sequence of Corynebacterium casei LMG S-19264T (=DSM 44701T), isolated from a smear-ripened cheese.</title>
        <authorList>
            <consortium name="US DOE Joint Genome Institute (JGI-PGF)"/>
            <person name="Walter F."/>
            <person name="Albersmeier A."/>
            <person name="Kalinowski J."/>
            <person name="Ruckert C."/>
        </authorList>
    </citation>
    <scope>NUCLEOTIDE SEQUENCE [LARGE SCALE GENOMIC DNA]</scope>
    <source>
        <strain evidence="2 3">NBRC 110095</strain>
    </source>
</reference>
<evidence type="ECO:0000313" key="2">
    <source>
        <dbReference type="EMBL" id="GLS26676.1"/>
    </source>
</evidence>
<dbReference type="Pfam" id="PF10675">
    <property type="entry name" value="DUF2489"/>
    <property type="match status" value="1"/>
</dbReference>
<proteinExistence type="predicted"/>
<dbReference type="Proteomes" id="UP001156870">
    <property type="component" value="Unassembled WGS sequence"/>
</dbReference>